<organism evidence="1">
    <name type="scientific">marine sediment metagenome</name>
    <dbReference type="NCBI Taxonomy" id="412755"/>
    <lineage>
        <taxon>unclassified sequences</taxon>
        <taxon>metagenomes</taxon>
        <taxon>ecological metagenomes</taxon>
    </lineage>
</organism>
<gene>
    <name evidence="1" type="ORF">LCGC14_2556170</name>
</gene>
<dbReference type="AlphaFoldDB" id="A0A0F9B9C9"/>
<sequence length="63" mass="7276">MWVIIPDDEPNRRVIHGLFFDELTAELYGNTAFGPDKFEAISLVDYFNGQTIEFVDVHKDDTI</sequence>
<protein>
    <submittedName>
        <fullName evidence="1">Uncharacterized protein</fullName>
    </submittedName>
</protein>
<evidence type="ECO:0000313" key="1">
    <source>
        <dbReference type="EMBL" id="KKL10402.1"/>
    </source>
</evidence>
<dbReference type="EMBL" id="LAZR01042075">
    <property type="protein sequence ID" value="KKL10402.1"/>
    <property type="molecule type" value="Genomic_DNA"/>
</dbReference>
<comment type="caution">
    <text evidence="1">The sequence shown here is derived from an EMBL/GenBank/DDBJ whole genome shotgun (WGS) entry which is preliminary data.</text>
</comment>
<reference evidence="1" key="1">
    <citation type="journal article" date="2015" name="Nature">
        <title>Complex archaea that bridge the gap between prokaryotes and eukaryotes.</title>
        <authorList>
            <person name="Spang A."/>
            <person name="Saw J.H."/>
            <person name="Jorgensen S.L."/>
            <person name="Zaremba-Niedzwiedzka K."/>
            <person name="Martijn J."/>
            <person name="Lind A.E."/>
            <person name="van Eijk R."/>
            <person name="Schleper C."/>
            <person name="Guy L."/>
            <person name="Ettema T.J."/>
        </authorList>
    </citation>
    <scope>NUCLEOTIDE SEQUENCE</scope>
</reference>
<accession>A0A0F9B9C9</accession>
<name>A0A0F9B9C9_9ZZZZ</name>
<proteinExistence type="predicted"/>